<keyword evidence="3 5" id="KW-0371">Homeobox</keyword>
<dbReference type="PANTHER" id="PTHR24339:SF67">
    <property type="entry name" value="GNOT1 HOMEODOMAIN PROTEIN-RELATED"/>
    <property type="match status" value="1"/>
</dbReference>
<dbReference type="InterPro" id="IPR000047">
    <property type="entry name" value="HTH_motif"/>
</dbReference>
<evidence type="ECO:0000256" key="4">
    <source>
        <dbReference type="ARBA" id="ARBA00023242"/>
    </source>
</evidence>
<comment type="subcellular location">
    <subcellularLocation>
        <location evidence="1 5 6">Nucleus</location>
    </subcellularLocation>
</comment>
<evidence type="ECO:0000313" key="9">
    <source>
        <dbReference type="Proteomes" id="UP001159405"/>
    </source>
</evidence>
<dbReference type="CDD" id="cd00086">
    <property type="entry name" value="homeodomain"/>
    <property type="match status" value="1"/>
</dbReference>
<gene>
    <name evidence="8" type="ORF">PLOB_00031946</name>
</gene>
<dbReference type="PROSITE" id="PS50071">
    <property type="entry name" value="HOMEOBOX_2"/>
    <property type="match status" value="1"/>
</dbReference>
<dbReference type="SUPFAM" id="SSF46689">
    <property type="entry name" value="Homeodomain-like"/>
    <property type="match status" value="1"/>
</dbReference>
<dbReference type="InterPro" id="IPR050877">
    <property type="entry name" value="EMX-VAX-Noto_Homeobox_TFs"/>
</dbReference>
<evidence type="ECO:0000256" key="2">
    <source>
        <dbReference type="ARBA" id="ARBA00023125"/>
    </source>
</evidence>
<keyword evidence="4 5" id="KW-0539">Nucleus</keyword>
<keyword evidence="2 5" id="KW-0238">DNA-binding</keyword>
<evidence type="ECO:0000256" key="1">
    <source>
        <dbReference type="ARBA" id="ARBA00004123"/>
    </source>
</evidence>
<dbReference type="PRINTS" id="PR00031">
    <property type="entry name" value="HTHREPRESSR"/>
</dbReference>
<keyword evidence="9" id="KW-1185">Reference proteome</keyword>
<dbReference type="PROSITE" id="PS00027">
    <property type="entry name" value="HOMEOBOX_1"/>
    <property type="match status" value="1"/>
</dbReference>
<dbReference type="InterPro" id="IPR009057">
    <property type="entry name" value="Homeodomain-like_sf"/>
</dbReference>
<evidence type="ECO:0000256" key="6">
    <source>
        <dbReference type="RuleBase" id="RU000682"/>
    </source>
</evidence>
<dbReference type="EMBL" id="CALNXK010000041">
    <property type="protein sequence ID" value="CAH3125653.1"/>
    <property type="molecule type" value="Genomic_DNA"/>
</dbReference>
<reference evidence="8 9" key="1">
    <citation type="submission" date="2022-05" db="EMBL/GenBank/DDBJ databases">
        <authorList>
            <consortium name="Genoscope - CEA"/>
            <person name="William W."/>
        </authorList>
    </citation>
    <scope>NUCLEOTIDE SEQUENCE [LARGE SCALE GENOMIC DNA]</scope>
</reference>
<feature type="DNA-binding region" description="Homeobox" evidence="5">
    <location>
        <begin position="137"/>
        <end position="196"/>
    </location>
</feature>
<feature type="domain" description="Homeobox" evidence="7">
    <location>
        <begin position="135"/>
        <end position="195"/>
    </location>
</feature>
<evidence type="ECO:0000256" key="5">
    <source>
        <dbReference type="PROSITE-ProRule" id="PRU00108"/>
    </source>
</evidence>
<dbReference type="Proteomes" id="UP001159405">
    <property type="component" value="Unassembled WGS sequence"/>
</dbReference>
<dbReference type="InterPro" id="IPR001356">
    <property type="entry name" value="HD"/>
</dbReference>
<protein>
    <recommendedName>
        <fullName evidence="7">Homeobox domain-containing protein</fullName>
    </recommendedName>
</protein>
<sequence>MQPYRNVATTQFLPIYWNCEQCLCENCLKSPNQESSSCVVSDNTQKTSFSIESLLSRKDGPKTDQCMVSPSLKMSGVPSSTTRQLPNDATELLHGYLAHFRHPPSFAQVPLFGRGNFHANGTLLGRSDETDWSIEKPKRMRTIFTVEQLERLEREFTRQQYMVGGQRFYLSKELGLTETQVKVWFQNRRIKWRKQLIEQQRSKVRYQKEPSVSAQEENDCS</sequence>
<evidence type="ECO:0000256" key="3">
    <source>
        <dbReference type="ARBA" id="ARBA00023155"/>
    </source>
</evidence>
<dbReference type="Pfam" id="PF00046">
    <property type="entry name" value="Homeodomain"/>
    <property type="match status" value="1"/>
</dbReference>
<evidence type="ECO:0000313" key="8">
    <source>
        <dbReference type="EMBL" id="CAH3125653.1"/>
    </source>
</evidence>
<dbReference type="Gene3D" id="1.10.10.60">
    <property type="entry name" value="Homeodomain-like"/>
    <property type="match status" value="1"/>
</dbReference>
<comment type="caution">
    <text evidence="8">The sequence shown here is derived from an EMBL/GenBank/DDBJ whole genome shotgun (WGS) entry which is preliminary data.</text>
</comment>
<proteinExistence type="predicted"/>
<dbReference type="SMART" id="SM00389">
    <property type="entry name" value="HOX"/>
    <property type="match status" value="1"/>
</dbReference>
<organism evidence="8 9">
    <name type="scientific">Porites lobata</name>
    <dbReference type="NCBI Taxonomy" id="104759"/>
    <lineage>
        <taxon>Eukaryota</taxon>
        <taxon>Metazoa</taxon>
        <taxon>Cnidaria</taxon>
        <taxon>Anthozoa</taxon>
        <taxon>Hexacorallia</taxon>
        <taxon>Scleractinia</taxon>
        <taxon>Fungiina</taxon>
        <taxon>Poritidae</taxon>
        <taxon>Porites</taxon>
    </lineage>
</organism>
<evidence type="ECO:0000259" key="7">
    <source>
        <dbReference type="PROSITE" id="PS50071"/>
    </source>
</evidence>
<dbReference type="InterPro" id="IPR017970">
    <property type="entry name" value="Homeobox_CS"/>
</dbReference>
<accession>A0ABN8NX73</accession>
<dbReference type="PANTHER" id="PTHR24339">
    <property type="entry name" value="HOMEOBOX PROTEIN EMX-RELATED"/>
    <property type="match status" value="1"/>
</dbReference>
<name>A0ABN8NX73_9CNID</name>